<organism evidence="2 3">
    <name type="scientific">Gymnopilus junonius</name>
    <name type="common">Spectacular rustgill mushroom</name>
    <name type="synonym">Gymnopilus spectabilis subsp. junonius</name>
    <dbReference type="NCBI Taxonomy" id="109634"/>
    <lineage>
        <taxon>Eukaryota</taxon>
        <taxon>Fungi</taxon>
        <taxon>Dikarya</taxon>
        <taxon>Basidiomycota</taxon>
        <taxon>Agaricomycotina</taxon>
        <taxon>Agaricomycetes</taxon>
        <taxon>Agaricomycetidae</taxon>
        <taxon>Agaricales</taxon>
        <taxon>Agaricineae</taxon>
        <taxon>Hymenogastraceae</taxon>
        <taxon>Gymnopilus</taxon>
    </lineage>
</organism>
<dbReference type="EMBL" id="JADNYJ010000041">
    <property type="protein sequence ID" value="KAF8901493.1"/>
    <property type="molecule type" value="Genomic_DNA"/>
</dbReference>
<dbReference type="OrthoDB" id="3060725at2759"/>
<dbReference type="Proteomes" id="UP000724874">
    <property type="component" value="Unassembled WGS sequence"/>
</dbReference>
<reference evidence="2" key="1">
    <citation type="submission" date="2020-11" db="EMBL/GenBank/DDBJ databases">
        <authorList>
            <consortium name="DOE Joint Genome Institute"/>
            <person name="Ahrendt S."/>
            <person name="Riley R."/>
            <person name="Andreopoulos W."/>
            <person name="LaButti K."/>
            <person name="Pangilinan J."/>
            <person name="Ruiz-duenas F.J."/>
            <person name="Barrasa J.M."/>
            <person name="Sanchez-Garcia M."/>
            <person name="Camarero S."/>
            <person name="Miyauchi S."/>
            <person name="Serrano A."/>
            <person name="Linde D."/>
            <person name="Babiker R."/>
            <person name="Drula E."/>
            <person name="Ayuso-Fernandez I."/>
            <person name="Pacheco R."/>
            <person name="Padilla G."/>
            <person name="Ferreira P."/>
            <person name="Barriuso J."/>
            <person name="Kellner H."/>
            <person name="Castanera R."/>
            <person name="Alfaro M."/>
            <person name="Ramirez L."/>
            <person name="Pisabarro A.G."/>
            <person name="Kuo A."/>
            <person name="Tritt A."/>
            <person name="Lipzen A."/>
            <person name="He G."/>
            <person name="Yan M."/>
            <person name="Ng V."/>
            <person name="Cullen D."/>
            <person name="Martin F."/>
            <person name="Rosso M.-N."/>
            <person name="Henrissat B."/>
            <person name="Hibbett D."/>
            <person name="Martinez A.T."/>
            <person name="Grigoriev I.V."/>
        </authorList>
    </citation>
    <scope>NUCLEOTIDE SEQUENCE</scope>
    <source>
        <strain evidence="2">AH 44721</strain>
    </source>
</reference>
<evidence type="ECO:0000313" key="2">
    <source>
        <dbReference type="EMBL" id="KAF8901493.1"/>
    </source>
</evidence>
<gene>
    <name evidence="2" type="ORF">CPB84DRAFT_1846787</name>
</gene>
<evidence type="ECO:0000313" key="3">
    <source>
        <dbReference type="Proteomes" id="UP000724874"/>
    </source>
</evidence>
<feature type="compositionally biased region" description="Basic and acidic residues" evidence="1">
    <location>
        <begin position="312"/>
        <end position="325"/>
    </location>
</feature>
<sequence length="355" mass="39693">MPPTNPKFQILYDALVPKLKGMLTFLGNLDYKKDFYKHVPDGHSSFKYHDKNGKAILFNIIRQVAPAGMGGMGTQVCATGNFNKGNLTQPRVITDYTTVKDLLFENQFIPMNQMVTDDNGDDFKIGKTPLSPPSECTVGNDLIAVHFLLLPSTSEVKNDEKQNLTRKNIDDCEDGNSNSANRVINNAGSVPAHDENIVTLGETYDPSHLLDYYPIYFCLNQNKLIQHDLRDIDGTLIPAWKNAEYLHKGMLVLWLSYYQLNAHKVKVLTKSSLMKNEVDKPNMLGENEATNGMDDFQNFSMGAKQIDHEKKEANIVDSEGHHKELSWGLNGPAKKKDKKGGNNDKGASENMDIAN</sequence>
<feature type="region of interest" description="Disordered" evidence="1">
    <location>
        <begin position="312"/>
        <end position="355"/>
    </location>
</feature>
<proteinExistence type="predicted"/>
<evidence type="ECO:0000256" key="1">
    <source>
        <dbReference type="SAM" id="MobiDB-lite"/>
    </source>
</evidence>
<comment type="caution">
    <text evidence="2">The sequence shown here is derived from an EMBL/GenBank/DDBJ whole genome shotgun (WGS) entry which is preliminary data.</text>
</comment>
<name>A0A9P5TNG9_GYMJU</name>
<dbReference type="AlphaFoldDB" id="A0A9P5TNG9"/>
<keyword evidence="3" id="KW-1185">Reference proteome</keyword>
<protein>
    <submittedName>
        <fullName evidence="2">Uncharacterized protein</fullName>
    </submittedName>
</protein>
<accession>A0A9P5TNG9</accession>